<dbReference type="EMBL" id="SBIP01000003">
    <property type="protein sequence ID" value="RWX77311.1"/>
    <property type="molecule type" value="Genomic_DNA"/>
</dbReference>
<protein>
    <submittedName>
        <fullName evidence="2">Pilus assembly protein</fullName>
    </submittedName>
</protein>
<evidence type="ECO:0000313" key="2">
    <source>
        <dbReference type="EMBL" id="RWX77311.1"/>
    </source>
</evidence>
<keyword evidence="1" id="KW-0472">Membrane</keyword>
<gene>
    <name evidence="2" type="ORF">EPK99_13335</name>
</gene>
<evidence type="ECO:0000313" key="3">
    <source>
        <dbReference type="Proteomes" id="UP000287687"/>
    </source>
</evidence>
<dbReference type="Proteomes" id="UP000287687">
    <property type="component" value="Unassembled WGS sequence"/>
</dbReference>
<sequence>MILRRFKALWTDRRGVGGVEFALIAPLLLCLYITAFELTIGLSISKRTTRTASTIADLVTQQSSVTPTVLSTMKDVANSIFAPYSPKNLTLKITGVTIDANGNPTVAWSWDQLNGRPYAVGTAVNVPTDMRTPDTFLVRAEVSVTHQLLMVMPGLMPSQMQTITMSRQYFYRQRVGSSITCNGC</sequence>
<organism evidence="2 3">
    <name type="scientific">Neorhizobium lilium</name>
    <dbReference type="NCBI Taxonomy" id="2503024"/>
    <lineage>
        <taxon>Bacteria</taxon>
        <taxon>Pseudomonadati</taxon>
        <taxon>Pseudomonadota</taxon>
        <taxon>Alphaproteobacteria</taxon>
        <taxon>Hyphomicrobiales</taxon>
        <taxon>Rhizobiaceae</taxon>
        <taxon>Rhizobium/Agrobacterium group</taxon>
        <taxon>Neorhizobium</taxon>
    </lineage>
</organism>
<keyword evidence="3" id="KW-1185">Reference proteome</keyword>
<dbReference type="OrthoDB" id="7189296at2"/>
<accession>A0A3S3SD22</accession>
<feature type="transmembrane region" description="Helical" evidence="1">
    <location>
        <begin position="21"/>
        <end position="44"/>
    </location>
</feature>
<reference evidence="2 3" key="1">
    <citation type="submission" date="2019-01" db="EMBL/GenBank/DDBJ databases">
        <title>The draft genome of Rhizobium sp. 24NR.</title>
        <authorList>
            <person name="Liu L."/>
            <person name="Liang L."/>
            <person name="Shi S."/>
            <person name="Xu L."/>
            <person name="Wang X."/>
            <person name="Li L."/>
            <person name="Zhang X."/>
        </authorList>
    </citation>
    <scope>NUCLEOTIDE SEQUENCE [LARGE SCALE GENOMIC DNA]</scope>
    <source>
        <strain evidence="2 3">24NR</strain>
    </source>
</reference>
<comment type="caution">
    <text evidence="2">The sequence shown here is derived from an EMBL/GenBank/DDBJ whole genome shotgun (WGS) entry which is preliminary data.</text>
</comment>
<keyword evidence="1" id="KW-1133">Transmembrane helix</keyword>
<proteinExistence type="predicted"/>
<name>A0A3S3SD22_9HYPH</name>
<evidence type="ECO:0000256" key="1">
    <source>
        <dbReference type="SAM" id="Phobius"/>
    </source>
</evidence>
<keyword evidence="1" id="KW-0812">Transmembrane</keyword>
<dbReference type="AlphaFoldDB" id="A0A3S3SD22"/>